<dbReference type="RefSeq" id="WP_188749760.1">
    <property type="nucleotide sequence ID" value="NZ_BMIJ01000006.1"/>
</dbReference>
<keyword evidence="3" id="KW-1185">Reference proteome</keyword>
<organism evidence="2 3">
    <name type="scientific">Marinobacterium zhoushanense</name>
    <dbReference type="NCBI Taxonomy" id="1679163"/>
    <lineage>
        <taxon>Bacteria</taxon>
        <taxon>Pseudomonadati</taxon>
        <taxon>Pseudomonadota</taxon>
        <taxon>Gammaproteobacteria</taxon>
        <taxon>Oceanospirillales</taxon>
        <taxon>Oceanospirillaceae</taxon>
        <taxon>Marinobacterium</taxon>
    </lineage>
</organism>
<sequence>MSNLIRHYCRKVGMTLLLVLMLLSQSLTLQASSLMSASEFMTDLHTGVHCGQLAECDQVLDVSLSDCCDDELEHPCGAGQCSLASACPPMQLSLDVAPLSVRPDSRINMPMSAALSRPYTPPKIR</sequence>
<evidence type="ECO:0000313" key="2">
    <source>
        <dbReference type="EMBL" id="GGC01794.1"/>
    </source>
</evidence>
<comment type="caution">
    <text evidence="2">The sequence shown here is derived from an EMBL/GenBank/DDBJ whole genome shotgun (WGS) entry which is preliminary data.</text>
</comment>
<evidence type="ECO:0000313" key="3">
    <source>
        <dbReference type="Proteomes" id="UP000629025"/>
    </source>
</evidence>
<reference evidence="3" key="1">
    <citation type="journal article" date="2019" name="Int. J. Syst. Evol. Microbiol.">
        <title>The Global Catalogue of Microorganisms (GCM) 10K type strain sequencing project: providing services to taxonomists for standard genome sequencing and annotation.</title>
        <authorList>
            <consortium name="The Broad Institute Genomics Platform"/>
            <consortium name="The Broad Institute Genome Sequencing Center for Infectious Disease"/>
            <person name="Wu L."/>
            <person name="Ma J."/>
        </authorList>
    </citation>
    <scope>NUCLEOTIDE SEQUENCE [LARGE SCALE GENOMIC DNA]</scope>
    <source>
        <strain evidence="3">CGMCC 1.15341</strain>
    </source>
</reference>
<dbReference type="Proteomes" id="UP000629025">
    <property type="component" value="Unassembled WGS sequence"/>
</dbReference>
<protein>
    <submittedName>
        <fullName evidence="2">Uncharacterized protein</fullName>
    </submittedName>
</protein>
<feature type="signal peptide" evidence="1">
    <location>
        <begin position="1"/>
        <end position="31"/>
    </location>
</feature>
<evidence type="ECO:0000256" key="1">
    <source>
        <dbReference type="SAM" id="SignalP"/>
    </source>
</evidence>
<feature type="chain" id="PRO_5047361823" evidence="1">
    <location>
        <begin position="32"/>
        <end position="125"/>
    </location>
</feature>
<keyword evidence="1" id="KW-0732">Signal</keyword>
<dbReference type="EMBL" id="BMIJ01000006">
    <property type="protein sequence ID" value="GGC01794.1"/>
    <property type="molecule type" value="Genomic_DNA"/>
</dbReference>
<gene>
    <name evidence="2" type="ORF">GCM10011352_29960</name>
</gene>
<proteinExistence type="predicted"/>
<accession>A0ABQ1KNE1</accession>
<name>A0ABQ1KNE1_9GAMM</name>